<evidence type="ECO:0000259" key="2">
    <source>
        <dbReference type="Pfam" id="PF03413"/>
    </source>
</evidence>
<gene>
    <name evidence="3" type="ORF">FHL06_11560</name>
</gene>
<dbReference type="InterPro" id="IPR025711">
    <property type="entry name" value="PepSY"/>
</dbReference>
<dbReference type="Gene3D" id="3.10.450.40">
    <property type="match status" value="2"/>
</dbReference>
<evidence type="ECO:0000256" key="1">
    <source>
        <dbReference type="SAM" id="SignalP"/>
    </source>
</evidence>
<dbReference type="EMBL" id="VDFP01000037">
    <property type="protein sequence ID" value="MQS76974.1"/>
    <property type="molecule type" value="Genomic_DNA"/>
</dbReference>
<sequence>MLVLKKNLLTLGLLLLSVTILGGCSSNQASSNQTQTTTKSESLVDSTKVSLKSAISLYQKTYPDSDITSIELDKTVGKPVYEIEGVDDNKEYKLSINAKNKKILRKKTENLDDDEQNGQARKDDKVKLDKLLSLNKITKIAEKKLKNSQAKEFSLEQELGVTYWEVNVKHGSKEKEVKINAITGKILNTEND</sequence>
<dbReference type="AlphaFoldDB" id="A0A5P0ZRX9"/>
<dbReference type="Proteomes" id="UP000414364">
    <property type="component" value="Unassembled WGS sequence"/>
</dbReference>
<keyword evidence="1" id="KW-0732">Signal</keyword>
<reference evidence="3 4" key="1">
    <citation type="journal article" date="2019" name="Syst. Appl. Microbiol.">
        <title>Polyphasic characterization of two novel Lactobacillus spp. isolated from blown salami packages: Description of Lactobacillus halodurans sp. nov. and Lactobacillus salsicarnum sp. nov.</title>
        <authorList>
            <person name="Schuster J.A."/>
            <person name="Klingl A."/>
            <person name="Vogel R.F."/>
            <person name="Ehrmann M.A."/>
        </authorList>
    </citation>
    <scope>NUCLEOTIDE SEQUENCE [LARGE SCALE GENOMIC DNA]</scope>
    <source>
        <strain evidence="3 4">TMW 1.2172</strain>
    </source>
</reference>
<proteinExistence type="predicted"/>
<dbReference type="PROSITE" id="PS51257">
    <property type="entry name" value="PROKAR_LIPOPROTEIN"/>
    <property type="match status" value="1"/>
</dbReference>
<evidence type="ECO:0000313" key="3">
    <source>
        <dbReference type="EMBL" id="MQS76974.1"/>
    </source>
</evidence>
<evidence type="ECO:0000313" key="4">
    <source>
        <dbReference type="Proteomes" id="UP000414364"/>
    </source>
</evidence>
<feature type="domain" description="PepSY" evidence="2">
    <location>
        <begin position="48"/>
        <end position="106"/>
    </location>
</feature>
<feature type="chain" id="PRO_5024456369" evidence="1">
    <location>
        <begin position="30"/>
        <end position="192"/>
    </location>
</feature>
<accession>A0A5P0ZRX9</accession>
<feature type="signal peptide" evidence="1">
    <location>
        <begin position="1"/>
        <end position="29"/>
    </location>
</feature>
<organism evidence="3 4">
    <name type="scientific">Companilactobacillus halodurans</name>
    <dbReference type="NCBI Taxonomy" id="2584183"/>
    <lineage>
        <taxon>Bacteria</taxon>
        <taxon>Bacillati</taxon>
        <taxon>Bacillota</taxon>
        <taxon>Bacilli</taxon>
        <taxon>Lactobacillales</taxon>
        <taxon>Lactobacillaceae</taxon>
        <taxon>Companilactobacillus</taxon>
    </lineage>
</organism>
<comment type="caution">
    <text evidence="3">The sequence shown here is derived from an EMBL/GenBank/DDBJ whole genome shotgun (WGS) entry which is preliminary data.</text>
</comment>
<protein>
    <submittedName>
        <fullName evidence="3">Lysis protein</fullName>
    </submittedName>
</protein>
<name>A0A5P0ZRX9_9LACO</name>
<feature type="domain" description="PepSY" evidence="2">
    <location>
        <begin position="132"/>
        <end position="190"/>
    </location>
</feature>
<dbReference type="Pfam" id="PF03413">
    <property type="entry name" value="PepSY"/>
    <property type="match status" value="2"/>
</dbReference>